<dbReference type="GO" id="GO:0005524">
    <property type="term" value="F:ATP binding"/>
    <property type="evidence" value="ECO:0007669"/>
    <property type="project" value="UniProtKB-UniRule"/>
</dbReference>
<evidence type="ECO:0000256" key="4">
    <source>
        <dbReference type="PROSITE-ProRule" id="PRU00409"/>
    </source>
</evidence>
<comment type="caution">
    <text evidence="6">The sequence shown here is derived from an EMBL/GenBank/DDBJ whole genome shotgun (WGS) entry which is preliminary data.</text>
</comment>
<dbReference type="InterPro" id="IPR003806">
    <property type="entry name" value="ATP-grasp_PylC-type"/>
</dbReference>
<gene>
    <name evidence="6" type="ORF">CIAN88_00125</name>
</gene>
<keyword evidence="1" id="KW-0436">Ligase</keyword>
<dbReference type="Gene3D" id="3.30.470.20">
    <property type="entry name" value="ATP-grasp fold, B domain"/>
    <property type="match status" value="1"/>
</dbReference>
<dbReference type="Proteomes" id="UP000030008">
    <property type="component" value="Unassembled WGS sequence"/>
</dbReference>
<evidence type="ECO:0000313" key="7">
    <source>
        <dbReference type="Proteomes" id="UP000030008"/>
    </source>
</evidence>
<name>A0A099IBG7_CLOIN</name>
<dbReference type="AlphaFoldDB" id="A0A099IBG7"/>
<dbReference type="InterPro" id="IPR013815">
    <property type="entry name" value="ATP_grasp_subdomain_1"/>
</dbReference>
<dbReference type="EMBL" id="JQIF01000001">
    <property type="protein sequence ID" value="KGJ55020.1"/>
    <property type="molecule type" value="Genomic_DNA"/>
</dbReference>
<evidence type="ECO:0000259" key="5">
    <source>
        <dbReference type="PROSITE" id="PS50975"/>
    </source>
</evidence>
<dbReference type="InterPro" id="IPR052032">
    <property type="entry name" value="ATP-dep_AA_Ligase"/>
</dbReference>
<dbReference type="Gene3D" id="3.30.1490.20">
    <property type="entry name" value="ATP-grasp fold, A domain"/>
    <property type="match status" value="1"/>
</dbReference>
<accession>A0A099IBG7</accession>
<dbReference type="PANTHER" id="PTHR43585">
    <property type="entry name" value="FUMIPYRROLE BIOSYNTHESIS PROTEIN C"/>
    <property type="match status" value="1"/>
</dbReference>
<evidence type="ECO:0000313" key="6">
    <source>
        <dbReference type="EMBL" id="KGJ55020.1"/>
    </source>
</evidence>
<feature type="domain" description="ATP-grasp" evidence="5">
    <location>
        <begin position="118"/>
        <end position="314"/>
    </location>
</feature>
<evidence type="ECO:0000256" key="3">
    <source>
        <dbReference type="ARBA" id="ARBA00022840"/>
    </source>
</evidence>
<dbReference type="GO" id="GO:0016874">
    <property type="term" value="F:ligase activity"/>
    <property type="evidence" value="ECO:0007669"/>
    <property type="project" value="UniProtKB-KW"/>
</dbReference>
<keyword evidence="2 4" id="KW-0547">Nucleotide-binding</keyword>
<dbReference type="Pfam" id="PF02655">
    <property type="entry name" value="ATP-grasp_3"/>
    <property type="match status" value="1"/>
</dbReference>
<evidence type="ECO:0000256" key="2">
    <source>
        <dbReference type="ARBA" id="ARBA00022741"/>
    </source>
</evidence>
<dbReference type="GO" id="GO:0046872">
    <property type="term" value="F:metal ion binding"/>
    <property type="evidence" value="ECO:0007669"/>
    <property type="project" value="InterPro"/>
</dbReference>
<reference evidence="6 7" key="1">
    <citation type="submission" date="2014-08" db="EMBL/GenBank/DDBJ databases">
        <title>Clostridium innocuum, an unnegligible vancomycin-resistant pathogen causing extra-intestinal infections.</title>
        <authorList>
            <person name="Feng Y."/>
            <person name="Chiu C.-H."/>
        </authorList>
    </citation>
    <scope>NUCLEOTIDE SEQUENCE [LARGE SCALE GENOMIC DNA]</scope>
    <source>
        <strain evidence="6 7">AN88</strain>
    </source>
</reference>
<organism evidence="6 7">
    <name type="scientific">Clostridium innocuum</name>
    <dbReference type="NCBI Taxonomy" id="1522"/>
    <lineage>
        <taxon>Bacteria</taxon>
        <taxon>Bacillati</taxon>
        <taxon>Bacillota</taxon>
        <taxon>Clostridia</taxon>
        <taxon>Eubacteriales</taxon>
        <taxon>Clostridiaceae</taxon>
        <taxon>Clostridium</taxon>
    </lineage>
</organism>
<evidence type="ECO:0000256" key="1">
    <source>
        <dbReference type="ARBA" id="ARBA00022598"/>
    </source>
</evidence>
<proteinExistence type="predicted"/>
<dbReference type="RefSeq" id="WP_044903316.1">
    <property type="nucleotide sequence ID" value="NZ_JQIF01000001.1"/>
</dbReference>
<dbReference type="PROSITE" id="PS50975">
    <property type="entry name" value="ATP_GRASP"/>
    <property type="match status" value="1"/>
</dbReference>
<protein>
    <submittedName>
        <fullName evidence="6">Carbamoylphosphate synthase large subunit</fullName>
    </submittedName>
</protein>
<sequence length="392" mass="45323">MNFIFISPHFPESYWLFCQGLKNNGVNVLAIADTPYNSLSTNLKNSINDFYQVSSLENYDEMLRAVAWFTYKHGKIDWIESNNEYWLRQDAALRRDFHVETGFPCEALDNCQSKHRMKEFFAAAGLKTARWQLATNLEDAQKFTELVGYPIVIKPDIGVGASDTHKIKNGDELRTAFAHGFKEAMIMEEYINGSCFSFDGITNSKKELLFVTSHQYTDSIMDAVNEQKNIGCYSYKDIPDDIMEAGTRSVEAFDTRSRFFHFEFFRLLEDQPVGKKGDIIGLEVNMRPPGGFLPDMINYANDSNVYQLWADMIVHDTIHYQQVRKYSSGFIGRRDRLHYAHTTQDIQDTYRDSILMIRRLPAALATAMGDEVIVARFKTEEEILDFFRYVQE</sequence>
<dbReference type="InterPro" id="IPR011761">
    <property type="entry name" value="ATP-grasp"/>
</dbReference>
<dbReference type="SUPFAM" id="SSF56059">
    <property type="entry name" value="Glutathione synthetase ATP-binding domain-like"/>
    <property type="match status" value="1"/>
</dbReference>
<keyword evidence="3 4" id="KW-0067">ATP-binding</keyword>
<dbReference type="PANTHER" id="PTHR43585:SF2">
    <property type="entry name" value="ATP-GRASP ENZYME FSQD"/>
    <property type="match status" value="1"/>
</dbReference>